<organism evidence="1 2">
    <name type="scientific">Macleaya cordata</name>
    <name type="common">Five-seeded plume-poppy</name>
    <name type="synonym">Bocconia cordata</name>
    <dbReference type="NCBI Taxonomy" id="56857"/>
    <lineage>
        <taxon>Eukaryota</taxon>
        <taxon>Viridiplantae</taxon>
        <taxon>Streptophyta</taxon>
        <taxon>Embryophyta</taxon>
        <taxon>Tracheophyta</taxon>
        <taxon>Spermatophyta</taxon>
        <taxon>Magnoliopsida</taxon>
        <taxon>Ranunculales</taxon>
        <taxon>Papaveraceae</taxon>
        <taxon>Papaveroideae</taxon>
        <taxon>Macleaya</taxon>
    </lineage>
</organism>
<dbReference type="Gene3D" id="3.40.1810.10">
    <property type="entry name" value="Transcription factor, MADS-box"/>
    <property type="match status" value="1"/>
</dbReference>
<gene>
    <name evidence="1" type="ORF">BVC80_1765g4</name>
</gene>
<dbReference type="Proteomes" id="UP000195402">
    <property type="component" value="Unassembled WGS sequence"/>
</dbReference>
<evidence type="ECO:0000313" key="1">
    <source>
        <dbReference type="EMBL" id="OVA13714.1"/>
    </source>
</evidence>
<dbReference type="GO" id="GO:0046983">
    <property type="term" value="F:protein dimerization activity"/>
    <property type="evidence" value="ECO:0007669"/>
    <property type="project" value="InterPro"/>
</dbReference>
<dbReference type="AlphaFoldDB" id="A0A200QTC4"/>
<dbReference type="GO" id="GO:0003677">
    <property type="term" value="F:DNA binding"/>
    <property type="evidence" value="ECO:0007669"/>
    <property type="project" value="InterPro"/>
</dbReference>
<dbReference type="InterPro" id="IPR036879">
    <property type="entry name" value="TF_MADSbox_sf"/>
</dbReference>
<proteinExistence type="predicted"/>
<dbReference type="InParanoid" id="A0A200QTC4"/>
<keyword evidence="2" id="KW-1185">Reference proteome</keyword>
<comment type="caution">
    <text evidence="1">The sequence shown here is derived from an EMBL/GenBank/DDBJ whole genome shotgun (WGS) entry which is preliminary data.</text>
</comment>
<dbReference type="EMBL" id="MVGT01001099">
    <property type="protein sequence ID" value="OVA13714.1"/>
    <property type="molecule type" value="Genomic_DNA"/>
</dbReference>
<reference evidence="1 2" key="1">
    <citation type="journal article" date="2017" name="Mol. Plant">
        <title>The Genome of Medicinal Plant Macleaya cordata Provides New Insights into Benzylisoquinoline Alkaloids Metabolism.</title>
        <authorList>
            <person name="Liu X."/>
            <person name="Liu Y."/>
            <person name="Huang P."/>
            <person name="Ma Y."/>
            <person name="Qing Z."/>
            <person name="Tang Q."/>
            <person name="Cao H."/>
            <person name="Cheng P."/>
            <person name="Zheng Y."/>
            <person name="Yuan Z."/>
            <person name="Zhou Y."/>
            <person name="Liu J."/>
            <person name="Tang Z."/>
            <person name="Zhuo Y."/>
            <person name="Zhang Y."/>
            <person name="Yu L."/>
            <person name="Huang J."/>
            <person name="Yang P."/>
            <person name="Peng Q."/>
            <person name="Zhang J."/>
            <person name="Jiang W."/>
            <person name="Zhang Z."/>
            <person name="Lin K."/>
            <person name="Ro D.K."/>
            <person name="Chen X."/>
            <person name="Xiong X."/>
            <person name="Shang Y."/>
            <person name="Huang S."/>
            <person name="Zeng J."/>
        </authorList>
    </citation>
    <scope>NUCLEOTIDE SEQUENCE [LARGE SCALE GENOMIC DNA]</scope>
    <source>
        <strain evidence="2">cv. BLH2017</strain>
        <tissue evidence="1">Root</tissue>
    </source>
</reference>
<accession>A0A200QTC4</accession>
<sequence>MLSKLCNLNIHFITFSPSGKPYVSSTTCGDSSSSSSSSIDSVIEKYLNDDDHNSSAVSSHSNLHKTEFHQLQTPDVKKDHDLLSLNEVKQSWMDVDVTNLSLSQIQSYKHYLEKLKSEVVYALEKKTVFQDNNGEGEVEGSFMQKDECQ</sequence>
<protein>
    <submittedName>
        <fullName evidence="1">Uncharacterized protein</fullName>
    </submittedName>
</protein>
<evidence type="ECO:0000313" key="2">
    <source>
        <dbReference type="Proteomes" id="UP000195402"/>
    </source>
</evidence>
<name>A0A200QTC4_MACCD</name>